<dbReference type="Gene3D" id="3.40.33.10">
    <property type="entry name" value="CAP"/>
    <property type="match status" value="1"/>
</dbReference>
<dbReference type="OrthoDB" id="5874910at2759"/>
<evidence type="ECO:0000259" key="3">
    <source>
        <dbReference type="PROSITE" id="PS51670"/>
    </source>
</evidence>
<dbReference type="Pfam" id="PF01549">
    <property type="entry name" value="ShK"/>
    <property type="match status" value="1"/>
</dbReference>
<evidence type="ECO:0000313" key="4">
    <source>
        <dbReference type="EMBL" id="KRY08683.1"/>
    </source>
</evidence>
<feature type="region of interest" description="Disordered" evidence="2">
    <location>
        <begin position="133"/>
        <end position="158"/>
    </location>
</feature>
<evidence type="ECO:0000256" key="1">
    <source>
        <dbReference type="PROSITE-ProRule" id="PRU01005"/>
    </source>
</evidence>
<dbReference type="PANTHER" id="PTHR10334">
    <property type="entry name" value="CYSTEINE-RICH SECRETORY PROTEIN-RELATED"/>
    <property type="match status" value="1"/>
</dbReference>
<comment type="caution">
    <text evidence="4">The sequence shown here is derived from an EMBL/GenBank/DDBJ whole genome shotgun (WGS) entry which is preliminary data.</text>
</comment>
<comment type="caution">
    <text evidence="1">Lacks conserved residue(s) required for the propagation of feature annotation.</text>
</comment>
<dbReference type="CDD" id="cd05380">
    <property type="entry name" value="CAP_euk"/>
    <property type="match status" value="1"/>
</dbReference>
<feature type="domain" description="ShKT" evidence="3">
    <location>
        <begin position="379"/>
        <end position="417"/>
    </location>
</feature>
<name>A0A0V0Z8G0_9BILA</name>
<dbReference type="InterPro" id="IPR003582">
    <property type="entry name" value="ShKT_dom"/>
</dbReference>
<reference evidence="4 5" key="1">
    <citation type="submission" date="2015-01" db="EMBL/GenBank/DDBJ databases">
        <title>Evolution of Trichinella species and genotypes.</title>
        <authorList>
            <person name="Korhonen P.K."/>
            <person name="Edoardo P."/>
            <person name="Giuseppe L.R."/>
            <person name="Gasser R.B."/>
        </authorList>
    </citation>
    <scope>NUCLEOTIDE SEQUENCE [LARGE SCALE GENOMIC DNA]</scope>
    <source>
        <strain evidence="4">ISS2496</strain>
    </source>
</reference>
<accession>A0A0V0Z8G0</accession>
<dbReference type="Pfam" id="PF00188">
    <property type="entry name" value="CAP"/>
    <property type="match status" value="1"/>
</dbReference>
<dbReference type="AlphaFoldDB" id="A0A0V0Z8G0"/>
<gene>
    <name evidence="4" type="ORF">T12_16630</name>
</gene>
<dbReference type="SMART" id="SM00198">
    <property type="entry name" value="SCP"/>
    <property type="match status" value="1"/>
</dbReference>
<sequence length="486" mass="53690">MKTKLTKFLIKIEFLGLTFSHKITRMFTFLFALSVLYATAGAQFYGSSSSSYKVYRNGELVDSGSSQNGMPDFFSNNGRSFFSSMFSDDDSFGSLKSKMLQNSRFGDSFGKDSGSDRSFIISSRGSPGEFGGSDFFSSNGRSLPGQSGGRGNVADATYSAKPQGDVKLSKGAVTLSEKVKKFITDDHNNYRKKAAKGQLKGQGKASAMNELKWSDAVAEKAAEWASGCQFMHSPKGRYCGLEGANNIGENLAVGTFHGSLSGEDAYIEKFRTSIHDWFEEYQNYDFQNARCKKGMCGHYTQMVSDTTLKLGCALSICPNGTPQFANGRSVYLVVCNYAPGDNYGNEPPYKTAPQSCPAVRPTRVDDVCSGEGSDKPTVCKNQSPGCEKWKREGKCALCNNDYYQFMKDTCSGSCGFFTAPCSTLRLPRGAWLDPCRRKLKKLLPKEYTVWLFRTYSMILCEMQLLFTSQDFALKVQQFNDPALLFL</sequence>
<dbReference type="InterPro" id="IPR014044">
    <property type="entry name" value="CAP_dom"/>
</dbReference>
<dbReference type="STRING" id="990121.A0A0V0Z8G0"/>
<keyword evidence="5" id="KW-1185">Reference proteome</keyword>
<dbReference type="Proteomes" id="UP000054783">
    <property type="component" value="Unassembled WGS sequence"/>
</dbReference>
<evidence type="ECO:0000313" key="5">
    <source>
        <dbReference type="Proteomes" id="UP000054783"/>
    </source>
</evidence>
<organism evidence="4 5">
    <name type="scientific">Trichinella patagoniensis</name>
    <dbReference type="NCBI Taxonomy" id="990121"/>
    <lineage>
        <taxon>Eukaryota</taxon>
        <taxon>Metazoa</taxon>
        <taxon>Ecdysozoa</taxon>
        <taxon>Nematoda</taxon>
        <taxon>Enoplea</taxon>
        <taxon>Dorylaimia</taxon>
        <taxon>Trichinellida</taxon>
        <taxon>Trichinellidae</taxon>
        <taxon>Trichinella</taxon>
    </lineage>
</organism>
<dbReference type="EMBL" id="JYDQ01000316">
    <property type="protein sequence ID" value="KRY08683.1"/>
    <property type="molecule type" value="Genomic_DNA"/>
</dbReference>
<dbReference type="SUPFAM" id="SSF55797">
    <property type="entry name" value="PR-1-like"/>
    <property type="match status" value="1"/>
</dbReference>
<protein>
    <submittedName>
        <fullName evidence="4">Venom allergen 5</fullName>
    </submittedName>
</protein>
<dbReference type="InterPro" id="IPR001283">
    <property type="entry name" value="CRISP-related"/>
</dbReference>
<dbReference type="PROSITE" id="PS51670">
    <property type="entry name" value="SHKT"/>
    <property type="match status" value="1"/>
</dbReference>
<dbReference type="InterPro" id="IPR035940">
    <property type="entry name" value="CAP_sf"/>
</dbReference>
<evidence type="ECO:0000256" key="2">
    <source>
        <dbReference type="SAM" id="MobiDB-lite"/>
    </source>
</evidence>
<dbReference type="PRINTS" id="PR00837">
    <property type="entry name" value="V5TPXLIKE"/>
</dbReference>
<proteinExistence type="predicted"/>
<feature type="compositionally biased region" description="Polar residues" evidence="2">
    <location>
        <begin position="135"/>
        <end position="145"/>
    </location>
</feature>